<evidence type="ECO:0008006" key="3">
    <source>
        <dbReference type="Google" id="ProtNLM"/>
    </source>
</evidence>
<dbReference type="Proteomes" id="UP000827138">
    <property type="component" value="Chromosome"/>
</dbReference>
<keyword evidence="2" id="KW-1185">Reference proteome</keyword>
<protein>
    <recommendedName>
        <fullName evidence="3">Transposase</fullName>
    </recommendedName>
</protein>
<gene>
    <name evidence="1" type="ORF">K1J60_13985</name>
</gene>
<accession>A0ABX8XPD7</accession>
<organism evidence="1 2">
    <name type="scientific">Streptomyces akebiae</name>
    <dbReference type="NCBI Taxonomy" id="2865673"/>
    <lineage>
        <taxon>Bacteria</taxon>
        <taxon>Bacillati</taxon>
        <taxon>Actinomycetota</taxon>
        <taxon>Actinomycetes</taxon>
        <taxon>Kitasatosporales</taxon>
        <taxon>Streptomycetaceae</taxon>
        <taxon>Streptomyces</taxon>
    </lineage>
</organism>
<dbReference type="EMBL" id="CP080647">
    <property type="protein sequence ID" value="QYX77489.1"/>
    <property type="molecule type" value="Genomic_DNA"/>
</dbReference>
<dbReference type="RefSeq" id="WP_220646510.1">
    <property type="nucleotide sequence ID" value="NZ_CP080647.1"/>
</dbReference>
<evidence type="ECO:0000313" key="1">
    <source>
        <dbReference type="EMBL" id="QYX77489.1"/>
    </source>
</evidence>
<name>A0ABX8XPD7_9ACTN</name>
<evidence type="ECO:0000313" key="2">
    <source>
        <dbReference type="Proteomes" id="UP000827138"/>
    </source>
</evidence>
<sequence length="53" mass="5953">MNRAHRTVTAVMVRGKPARRNPDEPCREVTLLLGGMEGLLSEEALNYAVRPFE</sequence>
<proteinExistence type="predicted"/>
<reference evidence="1 2" key="1">
    <citation type="submission" date="2021-08" db="EMBL/GenBank/DDBJ databases">
        <authorList>
            <person name="Ping M."/>
        </authorList>
    </citation>
    <scope>NUCLEOTIDE SEQUENCE [LARGE SCALE GENOMIC DNA]</scope>
    <source>
        <strain evidence="1 2">MG28</strain>
    </source>
</reference>